<dbReference type="AlphaFoldDB" id="E6SER8"/>
<sequence>MTFRARNWAAIRTVRYMRYAIPGFVLLLVAFTLWGRGWWTHILTLVGLALIIWPLQSTEPTDHHDVAPGSTSDTAP</sequence>
<organism evidence="2 3">
    <name type="scientific">Intrasporangium calvum (strain ATCC 23552 / DSM 43043 / JCM 3097 / NBRC 12989 / NCIMB 10167 / NRRL B-3866 / 7 KIP)</name>
    <dbReference type="NCBI Taxonomy" id="710696"/>
    <lineage>
        <taxon>Bacteria</taxon>
        <taxon>Bacillati</taxon>
        <taxon>Actinomycetota</taxon>
        <taxon>Actinomycetes</taxon>
        <taxon>Micrococcales</taxon>
        <taxon>Intrasporangiaceae</taxon>
        <taxon>Intrasporangium</taxon>
    </lineage>
</organism>
<proteinExistence type="predicted"/>
<keyword evidence="1" id="KW-1133">Transmembrane helix</keyword>
<keyword evidence="1" id="KW-0472">Membrane</keyword>
<dbReference type="STRING" id="710696.Intca_1157"/>
<gene>
    <name evidence="2" type="ordered locus">Intca_1157</name>
</gene>
<protein>
    <submittedName>
        <fullName evidence="2">Uncharacterized protein</fullName>
    </submittedName>
</protein>
<feature type="transmembrane region" description="Helical" evidence="1">
    <location>
        <begin position="16"/>
        <end position="32"/>
    </location>
</feature>
<dbReference type="EMBL" id="CP002343">
    <property type="protein sequence ID" value="ADU47675.1"/>
    <property type="molecule type" value="Genomic_DNA"/>
</dbReference>
<dbReference type="HOGENOM" id="CLU_2649566_0_0_11"/>
<dbReference type="Proteomes" id="UP000008914">
    <property type="component" value="Chromosome"/>
</dbReference>
<evidence type="ECO:0000313" key="2">
    <source>
        <dbReference type="EMBL" id="ADU47675.1"/>
    </source>
</evidence>
<evidence type="ECO:0000313" key="3">
    <source>
        <dbReference type="Proteomes" id="UP000008914"/>
    </source>
</evidence>
<accession>E6SER8</accession>
<dbReference type="KEGG" id="ica:Intca_1157"/>
<evidence type="ECO:0000256" key="1">
    <source>
        <dbReference type="SAM" id="Phobius"/>
    </source>
</evidence>
<reference evidence="2 3" key="1">
    <citation type="journal article" date="2010" name="Stand. Genomic Sci.">
        <title>Complete genome sequence of Intrasporangium calvum type strain (7 KIP).</title>
        <authorList>
            <person name="Del Rio T.G."/>
            <person name="Chertkov O."/>
            <person name="Yasawong M."/>
            <person name="Lucas S."/>
            <person name="Deshpande S."/>
            <person name="Cheng J.F."/>
            <person name="Detter C."/>
            <person name="Tapia R."/>
            <person name="Han C."/>
            <person name="Goodwin L."/>
            <person name="Pitluck S."/>
            <person name="Liolios K."/>
            <person name="Ivanova N."/>
            <person name="Mavromatis K."/>
            <person name="Pati A."/>
            <person name="Chen A."/>
            <person name="Palaniappan K."/>
            <person name="Land M."/>
            <person name="Hauser L."/>
            <person name="Chang Y.J."/>
            <person name="Jeffries C.D."/>
            <person name="Rohde M."/>
            <person name="Pukall R."/>
            <person name="Sikorski J."/>
            <person name="Goker M."/>
            <person name="Woyke T."/>
            <person name="Bristow J."/>
            <person name="Eisen J.A."/>
            <person name="Markowitz V."/>
            <person name="Hugenholtz P."/>
            <person name="Kyrpides N.C."/>
            <person name="Klenk H.P."/>
            <person name="Lapidus A."/>
        </authorList>
    </citation>
    <scope>NUCLEOTIDE SEQUENCE [LARGE SCALE GENOMIC DNA]</scope>
    <source>
        <strain evidence="3">ATCC 23552 / DSM 43043 / JCM 3097 / NBRC 12989 / 7 KIP</strain>
    </source>
</reference>
<keyword evidence="1" id="KW-0812">Transmembrane</keyword>
<keyword evidence="3" id="KW-1185">Reference proteome</keyword>
<name>E6SER8_INTC7</name>